<keyword evidence="4" id="KW-1003">Cell membrane</keyword>
<evidence type="ECO:0000256" key="7">
    <source>
        <dbReference type="ARBA" id="ARBA00023136"/>
    </source>
</evidence>
<dbReference type="Pfam" id="PF00950">
    <property type="entry name" value="ABC-3"/>
    <property type="match status" value="1"/>
</dbReference>
<feature type="transmembrane region" description="Helical" evidence="9">
    <location>
        <begin position="260"/>
        <end position="277"/>
    </location>
</feature>
<keyword evidence="5 8" id="KW-0812">Transmembrane</keyword>
<evidence type="ECO:0000256" key="6">
    <source>
        <dbReference type="ARBA" id="ARBA00022989"/>
    </source>
</evidence>
<feature type="transmembrane region" description="Helical" evidence="9">
    <location>
        <begin position="97"/>
        <end position="117"/>
    </location>
</feature>
<dbReference type="SUPFAM" id="SSF81345">
    <property type="entry name" value="ABC transporter involved in vitamin B12 uptake, BtuC"/>
    <property type="match status" value="1"/>
</dbReference>
<accession>A0ABT9VJB2</accession>
<keyword evidence="11" id="KW-1185">Reference proteome</keyword>
<feature type="transmembrane region" description="Helical" evidence="9">
    <location>
        <begin position="227"/>
        <end position="248"/>
    </location>
</feature>
<organism evidence="10 11">
    <name type="scientific">Aeribacillus alveayuensis</name>
    <dbReference type="NCBI Taxonomy" id="279215"/>
    <lineage>
        <taxon>Bacteria</taxon>
        <taxon>Bacillati</taxon>
        <taxon>Bacillota</taxon>
        <taxon>Bacilli</taxon>
        <taxon>Bacillales</taxon>
        <taxon>Bacillaceae</taxon>
        <taxon>Aeribacillus</taxon>
    </lineage>
</organism>
<evidence type="ECO:0000256" key="1">
    <source>
        <dbReference type="ARBA" id="ARBA00004651"/>
    </source>
</evidence>
<comment type="subcellular location">
    <subcellularLocation>
        <location evidence="1 8">Cell membrane</location>
        <topology evidence="1 8">Multi-pass membrane protein</topology>
    </subcellularLocation>
</comment>
<proteinExistence type="inferred from homology"/>
<feature type="transmembrane region" description="Helical" evidence="9">
    <location>
        <begin position="15"/>
        <end position="36"/>
    </location>
</feature>
<keyword evidence="7 9" id="KW-0472">Membrane</keyword>
<sequence length="435" mass="48556">MKEFILQFQDPNTQWVLFGTILLGLASGVLGSYALLRKQSLIGDAMAHAALPGVCIAFILYGSKSLFWFILGASISGFISTWLIHMIVEKSRIKEDAAIGIVLSVFFGFGIVLLTYIQNESTGNKSGLDDFIFGQAASLVRSDVILISAISVILLFFTTLFYKEFKIVTFDPSFAKGIGLPVKWFDNLLIIMIVLSVVIGLQTVGVVLMAAMLITPAIAARYWTDRLSFMIIIAGLIGAFSGGVGTLISTTTKGLPTGPLIIVAATSIFIISLIFGPKKGLLQAFMKHMKLRKKTAMDQFLLSLYDLSEQSRFEDSFTEIEVFEKRKIAKSLQQYVIKELSNKGHIQVEDGMVSLTDEGLEAAYNLVLHHRLYETYLMHELEFQGALSQQEFSLDMLTEGEKKRLYELMELHERKPLLVPNSLRTHKKKVYIHEL</sequence>
<dbReference type="Proteomes" id="UP001225646">
    <property type="component" value="Unassembled WGS sequence"/>
</dbReference>
<feature type="transmembrane region" description="Helical" evidence="9">
    <location>
        <begin position="144"/>
        <end position="162"/>
    </location>
</feature>
<comment type="similarity">
    <text evidence="2 8">Belongs to the ABC-3 integral membrane protein family.</text>
</comment>
<dbReference type="EMBL" id="JAUSTR010000001">
    <property type="protein sequence ID" value="MDQ0160940.1"/>
    <property type="molecule type" value="Genomic_DNA"/>
</dbReference>
<keyword evidence="6 9" id="KW-1133">Transmembrane helix</keyword>
<evidence type="ECO:0000256" key="5">
    <source>
        <dbReference type="ARBA" id="ARBA00022692"/>
    </source>
</evidence>
<dbReference type="PANTHER" id="PTHR30477">
    <property type="entry name" value="ABC-TRANSPORTER METAL-BINDING PROTEIN"/>
    <property type="match status" value="1"/>
</dbReference>
<dbReference type="InterPro" id="IPR001626">
    <property type="entry name" value="ABC_TroCD"/>
</dbReference>
<evidence type="ECO:0000313" key="10">
    <source>
        <dbReference type="EMBL" id="MDQ0160940.1"/>
    </source>
</evidence>
<evidence type="ECO:0000256" key="4">
    <source>
        <dbReference type="ARBA" id="ARBA00022475"/>
    </source>
</evidence>
<evidence type="ECO:0000256" key="9">
    <source>
        <dbReference type="SAM" id="Phobius"/>
    </source>
</evidence>
<dbReference type="Gene3D" id="1.10.10.10">
    <property type="entry name" value="Winged helix-like DNA-binding domain superfamily/Winged helix DNA-binding domain"/>
    <property type="match status" value="1"/>
</dbReference>
<dbReference type="InterPro" id="IPR036388">
    <property type="entry name" value="WH-like_DNA-bd_sf"/>
</dbReference>
<evidence type="ECO:0000256" key="3">
    <source>
        <dbReference type="ARBA" id="ARBA00022448"/>
    </source>
</evidence>
<dbReference type="InterPro" id="IPR037294">
    <property type="entry name" value="ABC_BtuC-like"/>
</dbReference>
<protein>
    <submittedName>
        <fullName evidence="10">Manganese/zinc/iron transport system permease protein</fullName>
    </submittedName>
</protein>
<dbReference type="Gene3D" id="1.10.3470.10">
    <property type="entry name" value="ABC transporter involved in vitamin B12 uptake, BtuC"/>
    <property type="match status" value="1"/>
</dbReference>
<feature type="transmembrane region" description="Helical" evidence="9">
    <location>
        <begin position="66"/>
        <end position="85"/>
    </location>
</feature>
<comment type="caution">
    <text evidence="10">The sequence shown here is derived from an EMBL/GenBank/DDBJ whole genome shotgun (WGS) entry which is preliminary data.</text>
</comment>
<feature type="transmembrane region" description="Helical" evidence="9">
    <location>
        <begin position="188"/>
        <end position="215"/>
    </location>
</feature>
<keyword evidence="3 8" id="KW-0813">Transport</keyword>
<dbReference type="PANTHER" id="PTHR30477:SF3">
    <property type="entry name" value="METAL TRANSPORT SYSTEM MEMBRANE PROTEIN CT_069-RELATED"/>
    <property type="match status" value="1"/>
</dbReference>
<evidence type="ECO:0000313" key="11">
    <source>
        <dbReference type="Proteomes" id="UP001225646"/>
    </source>
</evidence>
<evidence type="ECO:0000256" key="8">
    <source>
        <dbReference type="RuleBase" id="RU003943"/>
    </source>
</evidence>
<evidence type="ECO:0000256" key="2">
    <source>
        <dbReference type="ARBA" id="ARBA00008034"/>
    </source>
</evidence>
<dbReference type="CDD" id="cd06550">
    <property type="entry name" value="TM_ABC_iron-siderophores_like"/>
    <property type="match status" value="1"/>
</dbReference>
<gene>
    <name evidence="10" type="ORF">J2S06_000010</name>
</gene>
<name>A0ABT9VJB2_9BACI</name>
<dbReference type="RefSeq" id="WP_419150888.1">
    <property type="nucleotide sequence ID" value="NZ_JAUSTR010000001.1"/>
</dbReference>
<reference evidence="10 11" key="1">
    <citation type="submission" date="2023-07" db="EMBL/GenBank/DDBJ databases">
        <title>Genomic Encyclopedia of Type Strains, Phase IV (KMG-IV): sequencing the most valuable type-strain genomes for metagenomic binning, comparative biology and taxonomic classification.</title>
        <authorList>
            <person name="Goeker M."/>
        </authorList>
    </citation>
    <scope>NUCLEOTIDE SEQUENCE [LARGE SCALE GENOMIC DNA]</scope>
    <source>
        <strain evidence="10 11">DSM 19092</strain>
    </source>
</reference>